<evidence type="ECO:0000313" key="7">
    <source>
        <dbReference type="Proteomes" id="UP001497457"/>
    </source>
</evidence>
<dbReference type="Proteomes" id="UP001497457">
    <property type="component" value="Chromosome 18b"/>
</dbReference>
<dbReference type="InterPro" id="IPR001017">
    <property type="entry name" value="DH_E1"/>
</dbReference>
<dbReference type="InterPro" id="IPR031717">
    <property type="entry name" value="ODO-1/KGD_C"/>
</dbReference>
<dbReference type="AlphaFoldDB" id="A0ABC8Z678"/>
<name>A0ABC8Z678_9POAL</name>
<keyword evidence="4" id="KW-0786">Thiamine pyrophosphate</keyword>
<evidence type="ECO:0000256" key="2">
    <source>
        <dbReference type="ARBA" id="ARBA00006936"/>
    </source>
</evidence>
<reference evidence="7" key="1">
    <citation type="submission" date="2024-06" db="EMBL/GenBank/DDBJ databases">
        <authorList>
            <person name="Ryan C."/>
        </authorList>
    </citation>
    <scope>NUCLEOTIDE SEQUENCE [LARGE SCALE GENOMIC DNA]</scope>
</reference>
<dbReference type="PIRSF" id="PIRSF000157">
    <property type="entry name" value="Oxoglu_dh_E1"/>
    <property type="match status" value="1"/>
</dbReference>
<dbReference type="CDD" id="cd02016">
    <property type="entry name" value="TPP_E1_OGDC_like"/>
    <property type="match status" value="1"/>
</dbReference>
<proteinExistence type="inferred from homology"/>
<dbReference type="PANTHER" id="PTHR23152">
    <property type="entry name" value="2-OXOGLUTARATE DEHYDROGENASE"/>
    <property type="match status" value="1"/>
</dbReference>
<dbReference type="InterPro" id="IPR005475">
    <property type="entry name" value="Transketolase-like_Pyr-bd"/>
</dbReference>
<evidence type="ECO:0000256" key="1">
    <source>
        <dbReference type="ARBA" id="ARBA00001964"/>
    </source>
</evidence>
<comment type="cofactor">
    <cofactor evidence="1">
        <name>thiamine diphosphate</name>
        <dbReference type="ChEBI" id="CHEBI:58937"/>
    </cofactor>
</comment>
<sequence>MAKLDPLGLDVPDDLDLSLYHFTDADLDRKFFLGFSTTTPGFLSDDDTPVVTLRDILRKLRQAYCGAVGYEYTHIPDRAKREWLRDRIETGTGNGSNPNPNEKNRRLVTLESLVRATLFENFLATRLPGSKRYGIDGGEALVPGVEALLDRAAELGVESVVMGTSHRGRLNLMANVLGRPVSQIISELTVGPRPAQGDTAGPIFTGTGELYLQQGVSCDRPARGSNSNVHVSLVAHPCHLEAVDPVVIGKTRAKQFYSGDVDGAKTMSVLIHGDGAFTGQGVVYETLNLSALKNYATGGTIHVVLNNRVAATTDPSAGTGRSSPYCTDVARALGAPVFHVNADDVEAVVRVCRLAAEWRQAFRSDVVVDLVCYRRFGHNEVDDPTLTLPKMYKVIKNHPSSLNLYEQKLQRAGEVSNEDLHKIHEKFNMLLNEEFAKSKDFVLNKRDWLSASWTGFKPPEQISRVFDTGVKQDKLKSAGRAITKLPVNFKPHKAVKKLFQQRVRMIETGEGIDWAFAEALAFATLLEEGNHVRLSGQDVERGNFNQRHAILHDQETGSRYCPFDQVVMNQNEGLFTVSNSLLSEYAVLGFEMGYSMENPNSLVLWEAQFGDFANCAQVIFDQFLSCAEARWLRQTGLVVLLPHGYDGQGPDHSGAHLERFLQMCNDNPFIIPEMEPTPNRQIQECNWQVVNVTTPANYFHVLRRQIHREFRKPLIVMAPKNLLWHKDCKSNIAEFDNQGTGFKRLIEDPNSHPSTEESVNRLILCSGKVYYELDNERKSSGRTDVAICRVEQLCPFPYDLVQRELKRYPNAEIVWCQEEPMNMGPYSYVSPRLHTAMRAVGRGSFEDIKYVGRAPSASAATGFPSVHAQEQSLLLKKALEPEPIKSW</sequence>
<evidence type="ECO:0000313" key="6">
    <source>
        <dbReference type="EMBL" id="CAL4955478.1"/>
    </source>
</evidence>
<dbReference type="Gene3D" id="1.10.287.1150">
    <property type="entry name" value="TPP helical domain"/>
    <property type="match status" value="1"/>
</dbReference>
<dbReference type="NCBIfam" id="TIGR00239">
    <property type="entry name" value="2oxo_dh_E1"/>
    <property type="match status" value="1"/>
</dbReference>
<evidence type="ECO:0000256" key="3">
    <source>
        <dbReference type="ARBA" id="ARBA00023002"/>
    </source>
</evidence>
<feature type="domain" description="Transketolase-like pyrimidine-binding" evidence="5">
    <location>
        <begin position="512"/>
        <end position="725"/>
    </location>
</feature>
<dbReference type="GO" id="GO:0016491">
    <property type="term" value="F:oxidoreductase activity"/>
    <property type="evidence" value="ECO:0007669"/>
    <property type="project" value="UniProtKB-KW"/>
</dbReference>
<dbReference type="Gene3D" id="3.40.50.11610">
    <property type="entry name" value="Multifunctional 2-oxoglutarate metabolism enzyme, C-terminal domain"/>
    <property type="match status" value="1"/>
</dbReference>
<keyword evidence="3" id="KW-0560">Oxidoreductase</keyword>
<comment type="similarity">
    <text evidence="2">Belongs to the alpha-ketoglutarate dehydrogenase family.</text>
</comment>
<accession>A0ABC8Z678</accession>
<dbReference type="InterPro" id="IPR042179">
    <property type="entry name" value="KGD_C_sf"/>
</dbReference>
<evidence type="ECO:0000256" key="4">
    <source>
        <dbReference type="ARBA" id="ARBA00023052"/>
    </source>
</evidence>
<dbReference type="SUPFAM" id="SSF52518">
    <property type="entry name" value="Thiamin diphosphate-binding fold (THDP-binding)"/>
    <property type="match status" value="2"/>
</dbReference>
<reference evidence="6 7" key="2">
    <citation type="submission" date="2024-10" db="EMBL/GenBank/DDBJ databases">
        <authorList>
            <person name="Ryan C."/>
        </authorList>
    </citation>
    <scope>NUCLEOTIDE SEQUENCE [LARGE SCALE GENOMIC DNA]</scope>
</reference>
<dbReference type="FunFam" id="3.40.50.11610:FF:000006">
    <property type="entry name" value="2-oxoglutarate dehydrogenase, mitochondrial"/>
    <property type="match status" value="1"/>
</dbReference>
<dbReference type="Pfam" id="PF16870">
    <property type="entry name" value="OxoGdeHyase_C"/>
    <property type="match status" value="1"/>
</dbReference>
<gene>
    <name evidence="6" type="ORF">URODEC1_LOCUS41452</name>
</gene>
<dbReference type="Pfam" id="PF00676">
    <property type="entry name" value="E1_dh"/>
    <property type="match status" value="1"/>
</dbReference>
<evidence type="ECO:0000259" key="5">
    <source>
        <dbReference type="SMART" id="SM00861"/>
    </source>
</evidence>
<dbReference type="Gene3D" id="3.40.50.12470">
    <property type="match status" value="1"/>
</dbReference>
<dbReference type="EMBL" id="OZ075128">
    <property type="protein sequence ID" value="CAL4955478.1"/>
    <property type="molecule type" value="Genomic_DNA"/>
</dbReference>
<dbReference type="SMART" id="SM00861">
    <property type="entry name" value="Transket_pyr"/>
    <property type="match status" value="1"/>
</dbReference>
<dbReference type="InterPro" id="IPR029061">
    <property type="entry name" value="THDP-binding"/>
</dbReference>
<dbReference type="Pfam" id="PF02779">
    <property type="entry name" value="Transket_pyr"/>
    <property type="match status" value="1"/>
</dbReference>
<keyword evidence="7" id="KW-1185">Reference proteome</keyword>
<dbReference type="NCBIfam" id="NF008907">
    <property type="entry name" value="PRK12270.1"/>
    <property type="match status" value="1"/>
</dbReference>
<dbReference type="PANTHER" id="PTHR23152:SF23">
    <property type="entry name" value="OXOGLUTARATE DEHYDROGENASE (SUCCINYL-TRANSFERRING)"/>
    <property type="match status" value="1"/>
</dbReference>
<dbReference type="InterPro" id="IPR011603">
    <property type="entry name" value="2oxoglutarate_DH_E1"/>
</dbReference>
<dbReference type="Gene3D" id="3.40.50.970">
    <property type="match status" value="1"/>
</dbReference>
<dbReference type="NCBIfam" id="NF006914">
    <property type="entry name" value="PRK09404.1"/>
    <property type="match status" value="1"/>
</dbReference>
<organism evidence="6 7">
    <name type="scientific">Urochloa decumbens</name>
    <dbReference type="NCBI Taxonomy" id="240449"/>
    <lineage>
        <taxon>Eukaryota</taxon>
        <taxon>Viridiplantae</taxon>
        <taxon>Streptophyta</taxon>
        <taxon>Embryophyta</taxon>
        <taxon>Tracheophyta</taxon>
        <taxon>Spermatophyta</taxon>
        <taxon>Magnoliopsida</taxon>
        <taxon>Liliopsida</taxon>
        <taxon>Poales</taxon>
        <taxon>Poaceae</taxon>
        <taxon>PACMAD clade</taxon>
        <taxon>Panicoideae</taxon>
        <taxon>Panicodae</taxon>
        <taxon>Paniceae</taxon>
        <taxon>Melinidinae</taxon>
        <taxon>Urochloa</taxon>
    </lineage>
</organism>
<protein>
    <recommendedName>
        <fullName evidence="5">Transketolase-like pyrimidine-binding domain-containing protein</fullName>
    </recommendedName>
</protein>
<dbReference type="FunFam" id="3.40.50.12470:FF:000003">
    <property type="entry name" value="2-oxoglutarate dehydrogenase E1 component"/>
    <property type="match status" value="1"/>
</dbReference>